<accession>A0A8E0S038</accession>
<dbReference type="Pfam" id="PF00028">
    <property type="entry name" value="Cadherin"/>
    <property type="match status" value="1"/>
</dbReference>
<keyword evidence="7" id="KW-0325">Glycoprotein</keyword>
<dbReference type="PROSITE" id="PS00232">
    <property type="entry name" value="CADHERIN_1"/>
    <property type="match status" value="1"/>
</dbReference>
<evidence type="ECO:0000256" key="1">
    <source>
        <dbReference type="ARBA" id="ARBA00004167"/>
    </source>
</evidence>
<dbReference type="GO" id="GO:0005509">
    <property type="term" value="F:calcium ion binding"/>
    <property type="evidence" value="ECO:0007669"/>
    <property type="project" value="UniProtKB-UniRule"/>
</dbReference>
<dbReference type="SUPFAM" id="SSF49313">
    <property type="entry name" value="Cadherin-like"/>
    <property type="match status" value="1"/>
</dbReference>
<dbReference type="PROSITE" id="PS50268">
    <property type="entry name" value="CADHERIN_2"/>
    <property type="match status" value="1"/>
</dbReference>
<evidence type="ECO:0000313" key="10">
    <source>
        <dbReference type="EMBL" id="KAA0196895.1"/>
    </source>
</evidence>
<evidence type="ECO:0000259" key="9">
    <source>
        <dbReference type="PROSITE" id="PS50268"/>
    </source>
</evidence>
<dbReference type="InterPro" id="IPR020894">
    <property type="entry name" value="Cadherin_CS"/>
</dbReference>
<dbReference type="PANTHER" id="PTHR24028">
    <property type="entry name" value="CADHERIN-87A"/>
    <property type="match status" value="1"/>
</dbReference>
<dbReference type="SMART" id="SM00112">
    <property type="entry name" value="CA"/>
    <property type="match status" value="1"/>
</dbReference>
<dbReference type="AlphaFoldDB" id="A0A8E0S038"/>
<dbReference type="InterPro" id="IPR015919">
    <property type="entry name" value="Cadherin-like_sf"/>
</dbReference>
<sequence>MTIWADLPRLFPGPTYEVNYTIAEECTVPMVLGNLVLDLGLADWMLKQSVMNNPDIHHDPTTSSPLSIDVIANAGQAHSSSLIDVTTPRLRLFPSNQWGSKYFSVHYKSILIQELVLTEFLDRELACDLVDTSSSSPEHTTSERCSCSPGVCSSINTQNQPTCAATITIALHPLQPGMAVYVVHISIQDKNDNTPRFDSPSPFEVYFKENDVLGTKRNLPTAGDNDFCDNGKVQYALIPAGFADSMESVPFHLHTMPRSHNRTHVELVLQRYLDRERRKSYDLYLLAIDQSTAEPRRTGTMNIRVIVEDVNDCRPIFDLGDIGDQSRTCVPSSESYRPTMHIRVPENKGPVPWLLKQVRAYDADTEENGDVHFQLAPRTHPCTKKVSGGVTVYRLKQLGVPFLQENKLV</sequence>
<keyword evidence="11" id="KW-1185">Reference proteome</keyword>
<keyword evidence="6" id="KW-0472">Membrane</keyword>
<dbReference type="GO" id="GO:0005886">
    <property type="term" value="C:plasma membrane"/>
    <property type="evidence" value="ECO:0007669"/>
    <property type="project" value="InterPro"/>
</dbReference>
<dbReference type="OrthoDB" id="6252479at2759"/>
<feature type="domain" description="Cadherin" evidence="9">
    <location>
        <begin position="199"/>
        <end position="317"/>
    </location>
</feature>
<dbReference type="EMBL" id="LUCM01002742">
    <property type="protein sequence ID" value="KAA0196895.1"/>
    <property type="molecule type" value="Genomic_DNA"/>
</dbReference>
<dbReference type="GO" id="GO:0007156">
    <property type="term" value="P:homophilic cell adhesion via plasma membrane adhesion molecules"/>
    <property type="evidence" value="ECO:0007669"/>
    <property type="project" value="InterPro"/>
</dbReference>
<evidence type="ECO:0000256" key="4">
    <source>
        <dbReference type="ARBA" id="ARBA00022837"/>
    </source>
</evidence>
<dbReference type="PRINTS" id="PR00205">
    <property type="entry name" value="CADHERIN"/>
</dbReference>
<evidence type="ECO:0000256" key="3">
    <source>
        <dbReference type="ARBA" id="ARBA00022737"/>
    </source>
</evidence>
<dbReference type="Proteomes" id="UP000728185">
    <property type="component" value="Unassembled WGS sequence"/>
</dbReference>
<organism evidence="10 11">
    <name type="scientific">Fasciolopsis buskii</name>
    <dbReference type="NCBI Taxonomy" id="27845"/>
    <lineage>
        <taxon>Eukaryota</taxon>
        <taxon>Metazoa</taxon>
        <taxon>Spiralia</taxon>
        <taxon>Lophotrochozoa</taxon>
        <taxon>Platyhelminthes</taxon>
        <taxon>Trematoda</taxon>
        <taxon>Digenea</taxon>
        <taxon>Plagiorchiida</taxon>
        <taxon>Echinostomata</taxon>
        <taxon>Echinostomatoidea</taxon>
        <taxon>Fasciolidae</taxon>
        <taxon>Fasciolopsis</taxon>
    </lineage>
</organism>
<keyword evidence="2" id="KW-0812">Transmembrane</keyword>
<evidence type="ECO:0000256" key="2">
    <source>
        <dbReference type="ARBA" id="ARBA00022692"/>
    </source>
</evidence>
<evidence type="ECO:0000256" key="5">
    <source>
        <dbReference type="ARBA" id="ARBA00022989"/>
    </source>
</evidence>
<dbReference type="InterPro" id="IPR002126">
    <property type="entry name" value="Cadherin-like_dom"/>
</dbReference>
<comment type="caution">
    <text evidence="10">The sequence shown here is derived from an EMBL/GenBank/DDBJ whole genome shotgun (WGS) entry which is preliminary data.</text>
</comment>
<dbReference type="InterPro" id="IPR050174">
    <property type="entry name" value="Protocadherin/Cadherin-CA"/>
</dbReference>
<evidence type="ECO:0000256" key="7">
    <source>
        <dbReference type="ARBA" id="ARBA00023180"/>
    </source>
</evidence>
<gene>
    <name evidence="10" type="ORF">FBUS_00792</name>
</gene>
<keyword evidence="4 8" id="KW-0106">Calcium</keyword>
<comment type="subcellular location">
    <subcellularLocation>
        <location evidence="1">Membrane</location>
        <topology evidence="1">Single-pass membrane protein</topology>
    </subcellularLocation>
</comment>
<dbReference type="CDD" id="cd11304">
    <property type="entry name" value="Cadherin_repeat"/>
    <property type="match status" value="1"/>
</dbReference>
<proteinExistence type="predicted"/>
<protein>
    <recommendedName>
        <fullName evidence="9">Cadherin domain-containing protein</fullName>
    </recommendedName>
</protein>
<keyword evidence="5" id="KW-1133">Transmembrane helix</keyword>
<evidence type="ECO:0000256" key="6">
    <source>
        <dbReference type="ARBA" id="ARBA00023136"/>
    </source>
</evidence>
<keyword evidence="3" id="KW-0677">Repeat</keyword>
<evidence type="ECO:0000313" key="11">
    <source>
        <dbReference type="Proteomes" id="UP000728185"/>
    </source>
</evidence>
<dbReference type="PANTHER" id="PTHR24028:SF146">
    <property type="entry name" value="CADHERIN 96CB, ISOFORM D-RELATED"/>
    <property type="match status" value="1"/>
</dbReference>
<reference evidence="10" key="1">
    <citation type="submission" date="2019-05" db="EMBL/GenBank/DDBJ databases">
        <title>Annotation for the trematode Fasciolopsis buski.</title>
        <authorList>
            <person name="Choi Y.-J."/>
        </authorList>
    </citation>
    <scope>NUCLEOTIDE SEQUENCE</scope>
    <source>
        <strain evidence="10">HT</strain>
        <tissue evidence="10">Whole worm</tissue>
    </source>
</reference>
<name>A0A8E0S038_9TREM</name>
<evidence type="ECO:0000256" key="8">
    <source>
        <dbReference type="PROSITE-ProRule" id="PRU00043"/>
    </source>
</evidence>
<dbReference type="Gene3D" id="2.60.40.60">
    <property type="entry name" value="Cadherins"/>
    <property type="match status" value="3"/>
</dbReference>